<proteinExistence type="predicted"/>
<reference evidence="4 5" key="1">
    <citation type="submission" date="2019-06" db="EMBL/GenBank/DDBJ databases">
        <title>A chromosomal-level reference genome of Carpinus fangiana (Coryloideae, Betulaceae).</title>
        <authorList>
            <person name="Yang X."/>
            <person name="Wang Z."/>
            <person name="Zhang L."/>
            <person name="Hao G."/>
            <person name="Liu J."/>
            <person name="Yang Y."/>
        </authorList>
    </citation>
    <scope>NUCLEOTIDE SEQUENCE [LARGE SCALE GENOMIC DNA]</scope>
    <source>
        <strain evidence="4">Cfa_2016G</strain>
        <tissue evidence="4">Leaf</tissue>
    </source>
</reference>
<gene>
    <name evidence="4" type="ORF">FH972_011320</name>
</gene>
<keyword evidence="2" id="KW-0812">Transmembrane</keyword>
<accession>A0A660KTY9</accession>
<keyword evidence="2" id="KW-1133">Transmembrane helix</keyword>
<feature type="compositionally biased region" description="Pro residues" evidence="1">
    <location>
        <begin position="85"/>
        <end position="95"/>
    </location>
</feature>
<evidence type="ECO:0000256" key="3">
    <source>
        <dbReference type="SAM" id="SignalP"/>
    </source>
</evidence>
<feature type="region of interest" description="Disordered" evidence="1">
    <location>
        <begin position="23"/>
        <end position="123"/>
    </location>
</feature>
<evidence type="ECO:0000256" key="1">
    <source>
        <dbReference type="SAM" id="MobiDB-lite"/>
    </source>
</evidence>
<feature type="chain" id="PRO_5025044874" evidence="3">
    <location>
        <begin position="24"/>
        <end position="168"/>
    </location>
</feature>
<evidence type="ECO:0000313" key="5">
    <source>
        <dbReference type="Proteomes" id="UP000327013"/>
    </source>
</evidence>
<keyword evidence="2" id="KW-0472">Membrane</keyword>
<keyword evidence="3" id="KW-0732">Signal</keyword>
<sequence length="168" mass="16874">MAALAKFSLALLLAFSLVAFSVSEHSPEASPSPSPELGADSPPPLAPAPHVDSPANSPSTSSPPAPPPSDLSPGSSQTPSESPSATPPSPAPVPSPSALSDVGRVSADGDGHEGEGSSEGMSRAKKGGIAIGVILAAGLVVVGGFVYKKRRDNIRRSQYGYAARREIL</sequence>
<feature type="signal peptide" evidence="3">
    <location>
        <begin position="1"/>
        <end position="23"/>
    </location>
</feature>
<feature type="compositionally biased region" description="Pro residues" evidence="1">
    <location>
        <begin position="61"/>
        <end position="70"/>
    </location>
</feature>
<evidence type="ECO:0000256" key="2">
    <source>
        <dbReference type="SAM" id="Phobius"/>
    </source>
</evidence>
<keyword evidence="5" id="KW-1185">Reference proteome</keyword>
<organism evidence="4 5">
    <name type="scientific">Carpinus fangiana</name>
    <dbReference type="NCBI Taxonomy" id="176857"/>
    <lineage>
        <taxon>Eukaryota</taxon>
        <taxon>Viridiplantae</taxon>
        <taxon>Streptophyta</taxon>
        <taxon>Embryophyta</taxon>
        <taxon>Tracheophyta</taxon>
        <taxon>Spermatophyta</taxon>
        <taxon>Magnoliopsida</taxon>
        <taxon>eudicotyledons</taxon>
        <taxon>Gunneridae</taxon>
        <taxon>Pentapetalae</taxon>
        <taxon>rosids</taxon>
        <taxon>fabids</taxon>
        <taxon>Fagales</taxon>
        <taxon>Betulaceae</taxon>
        <taxon>Carpinus</taxon>
    </lineage>
</organism>
<feature type="transmembrane region" description="Helical" evidence="2">
    <location>
        <begin position="127"/>
        <end position="147"/>
    </location>
</feature>
<dbReference type="Proteomes" id="UP000327013">
    <property type="component" value="Chromosome 4"/>
</dbReference>
<name>A0A660KTY9_9ROSI</name>
<protein>
    <submittedName>
        <fullName evidence="4">Uncharacterized protein</fullName>
    </submittedName>
</protein>
<dbReference type="PANTHER" id="PTHR36721">
    <property type="entry name" value="PROLINE-RICH FAMILY PROTEIN"/>
    <property type="match status" value="1"/>
</dbReference>
<evidence type="ECO:0000313" key="4">
    <source>
        <dbReference type="EMBL" id="KAE8038848.1"/>
    </source>
</evidence>
<dbReference type="PANTHER" id="PTHR36721:SF15">
    <property type="entry name" value="EN_SPM-LIKE TRANSPOSON PROTEIN"/>
    <property type="match status" value="1"/>
</dbReference>
<dbReference type="AlphaFoldDB" id="A0A660KTY9"/>
<feature type="compositionally biased region" description="Low complexity" evidence="1">
    <location>
        <begin position="71"/>
        <end position="84"/>
    </location>
</feature>
<dbReference type="EMBL" id="CM017324">
    <property type="protein sequence ID" value="KAE8038848.1"/>
    <property type="molecule type" value="Genomic_DNA"/>
</dbReference>